<proteinExistence type="predicted"/>
<keyword evidence="2" id="KW-1185">Reference proteome</keyword>
<evidence type="ECO:0008006" key="3">
    <source>
        <dbReference type="Google" id="ProtNLM"/>
    </source>
</evidence>
<gene>
    <name evidence="1" type="ORF">HD556DRAFT_1288892</name>
</gene>
<accession>A0A9P7DLG9</accession>
<sequence length="130" mass="14898">MHQPDEKTSLQSSEKTPFEQAWEEYRTTINSSQTEKVKFIEKCSKFASEWHDPVTAINEAITEVETRSQDYQKQSRKVVRAYLLPFMNALTSFTGIVDSLTTLNPIRSIVWGCLKVALNASAKFLVEHKI</sequence>
<dbReference type="RefSeq" id="XP_041162702.1">
    <property type="nucleotide sequence ID" value="XM_041299363.1"/>
</dbReference>
<comment type="caution">
    <text evidence="1">The sequence shown here is derived from an EMBL/GenBank/DDBJ whole genome shotgun (WGS) entry which is preliminary data.</text>
</comment>
<dbReference type="Proteomes" id="UP000719766">
    <property type="component" value="Unassembled WGS sequence"/>
</dbReference>
<reference evidence="1" key="1">
    <citation type="journal article" date="2020" name="New Phytol.">
        <title>Comparative genomics reveals dynamic genome evolution in host specialist ectomycorrhizal fungi.</title>
        <authorList>
            <person name="Lofgren L.A."/>
            <person name="Nguyen N.H."/>
            <person name="Vilgalys R."/>
            <person name="Ruytinx J."/>
            <person name="Liao H.L."/>
            <person name="Branco S."/>
            <person name="Kuo A."/>
            <person name="LaButti K."/>
            <person name="Lipzen A."/>
            <person name="Andreopoulos W."/>
            <person name="Pangilinan J."/>
            <person name="Riley R."/>
            <person name="Hundley H."/>
            <person name="Na H."/>
            <person name="Barry K."/>
            <person name="Grigoriev I.V."/>
            <person name="Stajich J.E."/>
            <person name="Kennedy P.G."/>
        </authorList>
    </citation>
    <scope>NUCLEOTIDE SEQUENCE</scope>
    <source>
        <strain evidence="1">S12</strain>
    </source>
</reference>
<evidence type="ECO:0000313" key="2">
    <source>
        <dbReference type="Proteomes" id="UP000719766"/>
    </source>
</evidence>
<dbReference type="GeneID" id="64593127"/>
<evidence type="ECO:0000313" key="1">
    <source>
        <dbReference type="EMBL" id="KAG1797749.1"/>
    </source>
</evidence>
<name>A0A9P7DLG9_9AGAM</name>
<protein>
    <recommendedName>
        <fullName evidence="3">Fungal STAND N-terminal Goodbye domain-containing protein</fullName>
    </recommendedName>
</protein>
<dbReference type="EMBL" id="JABBWE010000015">
    <property type="protein sequence ID" value="KAG1797749.1"/>
    <property type="molecule type" value="Genomic_DNA"/>
</dbReference>
<organism evidence="1 2">
    <name type="scientific">Suillus plorans</name>
    <dbReference type="NCBI Taxonomy" id="116603"/>
    <lineage>
        <taxon>Eukaryota</taxon>
        <taxon>Fungi</taxon>
        <taxon>Dikarya</taxon>
        <taxon>Basidiomycota</taxon>
        <taxon>Agaricomycotina</taxon>
        <taxon>Agaricomycetes</taxon>
        <taxon>Agaricomycetidae</taxon>
        <taxon>Boletales</taxon>
        <taxon>Suillineae</taxon>
        <taxon>Suillaceae</taxon>
        <taxon>Suillus</taxon>
    </lineage>
</organism>
<dbReference type="OrthoDB" id="21416at2759"/>
<dbReference type="AlphaFoldDB" id="A0A9P7DLG9"/>